<proteinExistence type="predicted"/>
<dbReference type="InterPro" id="IPR036514">
    <property type="entry name" value="SGNH_hydro_sf"/>
</dbReference>
<dbReference type="GO" id="GO:0016787">
    <property type="term" value="F:hydrolase activity"/>
    <property type="evidence" value="ECO:0007669"/>
    <property type="project" value="UniProtKB-KW"/>
</dbReference>
<evidence type="ECO:0000256" key="2">
    <source>
        <dbReference type="SAM" id="SignalP"/>
    </source>
</evidence>
<dbReference type="RefSeq" id="XP_022153783.1">
    <property type="nucleotide sequence ID" value="XM_022298091.1"/>
</dbReference>
<dbReference type="AlphaFoldDB" id="A0A6J1DIG9"/>
<dbReference type="PANTHER" id="PTHR45648:SF7">
    <property type="entry name" value="OS12G0126100 PROTEIN"/>
    <property type="match status" value="1"/>
</dbReference>
<gene>
    <name evidence="4" type="primary">LOC111021219</name>
</gene>
<feature type="signal peptide" evidence="2">
    <location>
        <begin position="1"/>
        <end position="23"/>
    </location>
</feature>
<feature type="chain" id="PRO_5026777967" evidence="2">
    <location>
        <begin position="24"/>
        <end position="157"/>
    </location>
</feature>
<dbReference type="KEGG" id="mcha:111021219"/>
<keyword evidence="2" id="KW-0732">Signal</keyword>
<organism evidence="3 4">
    <name type="scientific">Momordica charantia</name>
    <name type="common">Bitter gourd</name>
    <name type="synonym">Balsam pear</name>
    <dbReference type="NCBI Taxonomy" id="3673"/>
    <lineage>
        <taxon>Eukaryota</taxon>
        <taxon>Viridiplantae</taxon>
        <taxon>Streptophyta</taxon>
        <taxon>Embryophyta</taxon>
        <taxon>Tracheophyta</taxon>
        <taxon>Spermatophyta</taxon>
        <taxon>Magnoliopsida</taxon>
        <taxon>eudicotyledons</taxon>
        <taxon>Gunneridae</taxon>
        <taxon>Pentapetalae</taxon>
        <taxon>rosids</taxon>
        <taxon>fabids</taxon>
        <taxon>Cucurbitales</taxon>
        <taxon>Cucurbitaceae</taxon>
        <taxon>Momordiceae</taxon>
        <taxon>Momordica</taxon>
    </lineage>
</organism>
<dbReference type="OrthoDB" id="1600564at2759"/>
<dbReference type="GeneID" id="111021219"/>
<name>A0A6J1DIG9_MOMCH</name>
<dbReference type="PANTHER" id="PTHR45648">
    <property type="entry name" value="GDSL LIPASE/ACYLHYDROLASE FAMILY PROTEIN (AFU_ORTHOLOGUE AFUA_4G14700)"/>
    <property type="match status" value="1"/>
</dbReference>
<reference evidence="4" key="1">
    <citation type="submission" date="2025-08" db="UniProtKB">
        <authorList>
            <consortium name="RefSeq"/>
        </authorList>
    </citation>
    <scope>IDENTIFICATION</scope>
    <source>
        <strain evidence="4">OHB3-1</strain>
    </source>
</reference>
<keyword evidence="1" id="KW-0378">Hydrolase</keyword>
<evidence type="ECO:0000256" key="1">
    <source>
        <dbReference type="ARBA" id="ARBA00022801"/>
    </source>
</evidence>
<dbReference type="InterPro" id="IPR051058">
    <property type="entry name" value="GDSL_Est/Lipase"/>
</dbReference>
<evidence type="ECO:0000313" key="3">
    <source>
        <dbReference type="Proteomes" id="UP000504603"/>
    </source>
</evidence>
<sequence>MGVEEQVLIGVLLGMVAVAVGVADPPQVSNVTAMYLLGDSSVDCGLSTLYYPLLHRNFSLFPCEADADADASTLLPHFLAKKIGVPYSQPLYTQNGSIEAILNGLNFGSPQATIMSSSRSYQSLNQQLRQALDAIQMLRLHLGQDTAHRFIQSSNIM</sequence>
<keyword evidence="3" id="KW-1185">Reference proteome</keyword>
<accession>A0A6J1DIG9</accession>
<dbReference type="Proteomes" id="UP000504603">
    <property type="component" value="Unplaced"/>
</dbReference>
<dbReference type="Gene3D" id="3.40.50.1110">
    <property type="entry name" value="SGNH hydrolase"/>
    <property type="match status" value="1"/>
</dbReference>
<evidence type="ECO:0000313" key="4">
    <source>
        <dbReference type="RefSeq" id="XP_022153783.1"/>
    </source>
</evidence>
<protein>
    <submittedName>
        <fullName evidence="4">Uncharacterized protein LOC111021219</fullName>
    </submittedName>
</protein>